<gene>
    <name evidence="1" type="ORF">M8818_005438</name>
</gene>
<comment type="caution">
    <text evidence="1">The sequence shown here is derived from an EMBL/GenBank/DDBJ whole genome shotgun (WGS) entry which is preliminary data.</text>
</comment>
<evidence type="ECO:0000313" key="1">
    <source>
        <dbReference type="EMBL" id="KAK8201913.1"/>
    </source>
</evidence>
<evidence type="ECO:0000313" key="2">
    <source>
        <dbReference type="Proteomes" id="UP001320706"/>
    </source>
</evidence>
<dbReference type="EMBL" id="JAMKPW020000033">
    <property type="protein sequence ID" value="KAK8201913.1"/>
    <property type="molecule type" value="Genomic_DNA"/>
</dbReference>
<keyword evidence="2" id="KW-1185">Reference proteome</keyword>
<dbReference type="Proteomes" id="UP001320706">
    <property type="component" value="Unassembled WGS sequence"/>
</dbReference>
<organism evidence="1 2">
    <name type="scientific">Zalaria obscura</name>
    <dbReference type="NCBI Taxonomy" id="2024903"/>
    <lineage>
        <taxon>Eukaryota</taxon>
        <taxon>Fungi</taxon>
        <taxon>Dikarya</taxon>
        <taxon>Ascomycota</taxon>
        <taxon>Pezizomycotina</taxon>
        <taxon>Dothideomycetes</taxon>
        <taxon>Dothideomycetidae</taxon>
        <taxon>Dothideales</taxon>
        <taxon>Zalariaceae</taxon>
        <taxon>Zalaria</taxon>
    </lineage>
</organism>
<accession>A0ACC3S8W7</accession>
<proteinExistence type="predicted"/>
<name>A0ACC3S8W7_9PEZI</name>
<protein>
    <submittedName>
        <fullName evidence="1">Uncharacterized protein</fullName>
    </submittedName>
</protein>
<sequence>MAGIENVVIGHLNDRERLAMSFQCNLEAVKEMQLSGTPQGEIEVMLRGALDNLKTEFLALGEDNVNAFDERDIYTELAEALKGPQSTESAHQGTEVETIAKGRQETKRAKTEENTPTTNALATLDMIITIVGEFYGQKDLLELRPRWDRSGL</sequence>
<reference evidence="1" key="1">
    <citation type="submission" date="2024-02" db="EMBL/GenBank/DDBJ databases">
        <title>Metagenome Assembled Genome of Zalaria obscura JY119.</title>
        <authorList>
            <person name="Vighnesh L."/>
            <person name="Jagadeeshwari U."/>
            <person name="Venkata Ramana C."/>
            <person name="Sasikala C."/>
        </authorList>
    </citation>
    <scope>NUCLEOTIDE SEQUENCE</scope>
    <source>
        <strain evidence="1">JY119</strain>
    </source>
</reference>